<comment type="caution">
    <text evidence="1">The sequence shown here is derived from an EMBL/GenBank/DDBJ whole genome shotgun (WGS) entry which is preliminary data.</text>
</comment>
<organism evidence="1">
    <name type="scientific">marine sediment metagenome</name>
    <dbReference type="NCBI Taxonomy" id="412755"/>
    <lineage>
        <taxon>unclassified sequences</taxon>
        <taxon>metagenomes</taxon>
        <taxon>ecological metagenomes</taxon>
    </lineage>
</organism>
<dbReference type="GO" id="GO:0008781">
    <property type="term" value="F:N-acylneuraminate cytidylyltransferase activity"/>
    <property type="evidence" value="ECO:0007669"/>
    <property type="project" value="TreeGrafter"/>
</dbReference>
<evidence type="ECO:0000313" key="1">
    <source>
        <dbReference type="EMBL" id="KKN09461.1"/>
    </source>
</evidence>
<dbReference type="AlphaFoldDB" id="A0A0F9Q8C0"/>
<dbReference type="InterPro" id="IPR029044">
    <property type="entry name" value="Nucleotide-diphossugar_trans"/>
</dbReference>
<dbReference type="InterPro" id="IPR050793">
    <property type="entry name" value="CMP-NeuNAc_synthase"/>
</dbReference>
<accession>A0A0F9Q8C0</accession>
<gene>
    <name evidence="1" type="ORF">LCGC14_1046260</name>
</gene>
<dbReference type="PANTHER" id="PTHR21485">
    <property type="entry name" value="HAD SUPERFAMILY MEMBERS CMAS AND KDSC"/>
    <property type="match status" value="1"/>
</dbReference>
<protein>
    <recommendedName>
        <fullName evidence="2">Cytidylyltransferase</fullName>
    </recommendedName>
</protein>
<evidence type="ECO:0008006" key="2">
    <source>
        <dbReference type="Google" id="ProtNLM"/>
    </source>
</evidence>
<dbReference type="PANTHER" id="PTHR21485:SF3">
    <property type="entry name" value="N-ACYLNEURAMINATE CYTIDYLYLTRANSFERASE"/>
    <property type="match status" value="1"/>
</dbReference>
<dbReference type="InterPro" id="IPR003329">
    <property type="entry name" value="Cytidylyl_trans"/>
</dbReference>
<reference evidence="1" key="1">
    <citation type="journal article" date="2015" name="Nature">
        <title>Complex archaea that bridge the gap between prokaryotes and eukaryotes.</title>
        <authorList>
            <person name="Spang A."/>
            <person name="Saw J.H."/>
            <person name="Jorgensen S.L."/>
            <person name="Zaremba-Niedzwiedzka K."/>
            <person name="Martijn J."/>
            <person name="Lind A.E."/>
            <person name="van Eijk R."/>
            <person name="Schleper C."/>
            <person name="Guy L."/>
            <person name="Ettema T.J."/>
        </authorList>
    </citation>
    <scope>NUCLEOTIDE SEQUENCE</scope>
</reference>
<name>A0A0F9Q8C0_9ZZZZ</name>
<proteinExistence type="predicted"/>
<dbReference type="Pfam" id="PF02348">
    <property type="entry name" value="CTP_transf_3"/>
    <property type="match status" value="1"/>
</dbReference>
<sequence>MVPSLLIGRGGSQGFPKKNLYPIGPENDKHPMMTYPLRAAKECKEIDEGFFSSDCSTLKLIAEHLGAKIIDRPKELATDEALADDVFLHGYEHIKEYIEKKSLNFATGFNVDLREFQIEFILLLFANAPCISSGMLSEMISILRENKEADSICTMSKYNMFSPYRMRKLSGNQHCAYWENINWERVSCDRDSGEDSYIYDCSAAIVRPRCLENIKEGTPPQKWLGKRNFLGYKQKIPALDIDF</sequence>
<dbReference type="Gene3D" id="3.90.550.10">
    <property type="entry name" value="Spore Coat Polysaccharide Biosynthesis Protein SpsA, Chain A"/>
    <property type="match status" value="1"/>
</dbReference>
<dbReference type="SUPFAM" id="SSF53448">
    <property type="entry name" value="Nucleotide-diphospho-sugar transferases"/>
    <property type="match status" value="1"/>
</dbReference>
<feature type="non-terminal residue" evidence="1">
    <location>
        <position position="243"/>
    </location>
</feature>
<dbReference type="EMBL" id="LAZR01004344">
    <property type="protein sequence ID" value="KKN09461.1"/>
    <property type="molecule type" value="Genomic_DNA"/>
</dbReference>